<evidence type="ECO:0000313" key="1">
    <source>
        <dbReference type="EMBL" id="CAK7944439.1"/>
    </source>
</evidence>
<evidence type="ECO:0000313" key="2">
    <source>
        <dbReference type="Proteomes" id="UP001162060"/>
    </source>
</evidence>
<sequence>MLSYFFFIKTADGNKNGIMQAKMFPHRDSNPGRVGESHVS</sequence>
<proteinExistence type="predicted"/>
<organism evidence="1 2">
    <name type="scientific">Peronospora matthiolae</name>
    <dbReference type="NCBI Taxonomy" id="2874970"/>
    <lineage>
        <taxon>Eukaryota</taxon>
        <taxon>Sar</taxon>
        <taxon>Stramenopiles</taxon>
        <taxon>Oomycota</taxon>
        <taxon>Peronosporomycetes</taxon>
        <taxon>Peronosporales</taxon>
        <taxon>Peronosporaceae</taxon>
        <taxon>Peronospora</taxon>
    </lineage>
</organism>
<dbReference type="AlphaFoldDB" id="A0AAV1VC24"/>
<dbReference type="Proteomes" id="UP001162060">
    <property type="component" value="Unassembled WGS sequence"/>
</dbReference>
<gene>
    <name evidence="1" type="ORF">PM001_LOCUS29589</name>
</gene>
<comment type="caution">
    <text evidence="1">The sequence shown here is derived from an EMBL/GenBank/DDBJ whole genome shotgun (WGS) entry which is preliminary data.</text>
</comment>
<protein>
    <submittedName>
        <fullName evidence="1">Uncharacterized protein</fullName>
    </submittedName>
</protein>
<accession>A0AAV1VC24</accession>
<name>A0AAV1VC24_9STRA</name>
<reference evidence="1" key="1">
    <citation type="submission" date="2024-01" db="EMBL/GenBank/DDBJ databases">
        <authorList>
            <person name="Webb A."/>
        </authorList>
    </citation>
    <scope>NUCLEOTIDE SEQUENCE</scope>
    <source>
        <strain evidence="1">Pm1</strain>
    </source>
</reference>
<dbReference type="EMBL" id="CAKLBY020000307">
    <property type="protein sequence ID" value="CAK7944439.1"/>
    <property type="molecule type" value="Genomic_DNA"/>
</dbReference>